<name>A0ABR5Q4Y1_9ACTN</name>
<reference evidence="2 3" key="1">
    <citation type="journal article" date="2015" name="Genome Announc.">
        <title>Expanding the biotechnology potential of lactobacilli through comparative genomics of 213 strains and associated genera.</title>
        <authorList>
            <person name="Sun Z."/>
            <person name="Harris H.M."/>
            <person name="McCann A."/>
            <person name="Guo C."/>
            <person name="Argimon S."/>
            <person name="Zhang W."/>
            <person name="Yang X."/>
            <person name="Jeffery I.B."/>
            <person name="Cooney J.C."/>
            <person name="Kagawa T.F."/>
            <person name="Liu W."/>
            <person name="Song Y."/>
            <person name="Salvetti E."/>
            <person name="Wrobel A."/>
            <person name="Rasinkangas P."/>
            <person name="Parkhill J."/>
            <person name="Rea M.C."/>
            <person name="O'Sullivan O."/>
            <person name="Ritari J."/>
            <person name="Douillard F.P."/>
            <person name="Paul Ross R."/>
            <person name="Yang R."/>
            <person name="Briner A.E."/>
            <person name="Felis G.E."/>
            <person name="de Vos W.M."/>
            <person name="Barrangou R."/>
            <person name="Klaenhammer T.R."/>
            <person name="Caufield P.W."/>
            <person name="Cui Y."/>
            <person name="Zhang H."/>
            <person name="O'Toole P.W."/>
        </authorList>
    </citation>
    <scope>NUCLEOTIDE SEQUENCE [LARGE SCALE GENOMIC DNA]</scope>
    <source>
        <strain evidence="2 3">DSM 7090</strain>
    </source>
</reference>
<dbReference type="PANTHER" id="PTHR43233">
    <property type="entry name" value="FAMILY N-ACETYLTRANSFERASE, PUTATIVE (AFU_ORTHOLOGUE AFUA_6G03350)-RELATED"/>
    <property type="match status" value="1"/>
</dbReference>
<evidence type="ECO:0000259" key="1">
    <source>
        <dbReference type="PROSITE" id="PS51186"/>
    </source>
</evidence>
<gene>
    <name evidence="2" type="ORF">IV60_GL000256</name>
</gene>
<dbReference type="Proteomes" id="UP000051927">
    <property type="component" value="Unassembled WGS sequence"/>
</dbReference>
<organism evidence="2 3">
    <name type="scientific">Lancefieldella rimae</name>
    <dbReference type="NCBI Taxonomy" id="1383"/>
    <lineage>
        <taxon>Bacteria</taxon>
        <taxon>Bacillati</taxon>
        <taxon>Actinomycetota</taxon>
        <taxon>Coriobacteriia</taxon>
        <taxon>Coriobacteriales</taxon>
        <taxon>Atopobiaceae</taxon>
        <taxon>Lancefieldella</taxon>
    </lineage>
</organism>
<feature type="domain" description="N-acetyltransferase" evidence="1">
    <location>
        <begin position="19"/>
        <end position="154"/>
    </location>
</feature>
<proteinExistence type="predicted"/>
<dbReference type="InterPro" id="IPR016181">
    <property type="entry name" value="Acyl_CoA_acyltransferase"/>
</dbReference>
<dbReference type="PANTHER" id="PTHR43233:SF1">
    <property type="entry name" value="FAMILY N-ACETYLTRANSFERASE, PUTATIVE (AFU_ORTHOLOGUE AFUA_6G03350)-RELATED"/>
    <property type="match status" value="1"/>
</dbReference>
<dbReference type="Gene3D" id="3.40.630.30">
    <property type="match status" value="1"/>
</dbReference>
<evidence type="ECO:0000313" key="3">
    <source>
        <dbReference type="Proteomes" id="UP000051927"/>
    </source>
</evidence>
<sequence>MLRCNTAITPGALSLEKNMEIKEYQTYNEQEIIDLYQSVGWTNYTSCPEMLEKAYKNSLCILGAFEKEKLVGAVRVVGDGISIVFVQDILVLPEYQRQGVGSALMRAILKKYASVYQVELLTDSTEKSKAFYSSVGLVPVGELGCSAYIRMSAQ</sequence>
<dbReference type="SUPFAM" id="SSF55729">
    <property type="entry name" value="Acyl-CoA N-acyltransferases (Nat)"/>
    <property type="match status" value="1"/>
</dbReference>
<dbReference type="InterPro" id="IPR053144">
    <property type="entry name" value="Acetyltransferase_Butenolide"/>
</dbReference>
<dbReference type="CDD" id="cd04301">
    <property type="entry name" value="NAT_SF"/>
    <property type="match status" value="1"/>
</dbReference>
<dbReference type="Pfam" id="PF13673">
    <property type="entry name" value="Acetyltransf_10"/>
    <property type="match status" value="1"/>
</dbReference>
<dbReference type="EMBL" id="JQCP01000001">
    <property type="protein sequence ID" value="KRO03078.1"/>
    <property type="molecule type" value="Genomic_DNA"/>
</dbReference>
<comment type="caution">
    <text evidence="2">The sequence shown here is derived from an EMBL/GenBank/DDBJ whole genome shotgun (WGS) entry which is preliminary data.</text>
</comment>
<dbReference type="InterPro" id="IPR000182">
    <property type="entry name" value="GNAT_dom"/>
</dbReference>
<keyword evidence="3" id="KW-1185">Reference proteome</keyword>
<protein>
    <submittedName>
        <fullName evidence="2">Acetyltransferase, gnat family</fullName>
    </submittedName>
</protein>
<dbReference type="PROSITE" id="PS51186">
    <property type="entry name" value="GNAT"/>
    <property type="match status" value="1"/>
</dbReference>
<evidence type="ECO:0000313" key="2">
    <source>
        <dbReference type="EMBL" id="KRO03078.1"/>
    </source>
</evidence>
<accession>A0ABR5Q4Y1</accession>